<gene>
    <name evidence="5" type="ORF">VZT92_011904</name>
</gene>
<evidence type="ECO:0000256" key="3">
    <source>
        <dbReference type="ARBA" id="ARBA00023180"/>
    </source>
</evidence>
<dbReference type="InterPro" id="IPR055355">
    <property type="entry name" value="ZP-C"/>
</dbReference>
<dbReference type="InterPro" id="IPR001507">
    <property type="entry name" value="ZP_dom"/>
</dbReference>
<evidence type="ECO:0000259" key="4">
    <source>
        <dbReference type="PROSITE" id="PS51034"/>
    </source>
</evidence>
<keyword evidence="2" id="KW-1015">Disulfide bond</keyword>
<keyword evidence="3" id="KW-0325">Glycoprotein</keyword>
<evidence type="ECO:0000256" key="2">
    <source>
        <dbReference type="ARBA" id="ARBA00023157"/>
    </source>
</evidence>
<evidence type="ECO:0000313" key="6">
    <source>
        <dbReference type="Proteomes" id="UP001488805"/>
    </source>
</evidence>
<comment type="caution">
    <text evidence="5">The sequence shown here is derived from an EMBL/GenBank/DDBJ whole genome shotgun (WGS) entry which is preliminary data.</text>
</comment>
<keyword evidence="1" id="KW-0732">Signal</keyword>
<protein>
    <recommendedName>
        <fullName evidence="4">ZP domain-containing protein</fullName>
    </recommendedName>
</protein>
<dbReference type="SMART" id="SM00241">
    <property type="entry name" value="ZP"/>
    <property type="match status" value="1"/>
</dbReference>
<evidence type="ECO:0000256" key="1">
    <source>
        <dbReference type="ARBA" id="ARBA00022729"/>
    </source>
</evidence>
<reference evidence="5 6" key="1">
    <citation type="journal article" date="2024" name="Genome Biol. Evol.">
        <title>Chromosome-level genome assembly of the viviparous eelpout Zoarces viviparus.</title>
        <authorList>
            <person name="Fuhrmann N."/>
            <person name="Brasseur M.V."/>
            <person name="Bakowski C.E."/>
            <person name="Podsiadlowski L."/>
            <person name="Prost S."/>
            <person name="Krehenwinkel H."/>
            <person name="Mayer C."/>
        </authorList>
    </citation>
    <scope>NUCLEOTIDE SEQUENCE [LARGE SCALE GENOMIC DNA]</scope>
    <source>
        <strain evidence="5">NO-MEL_2022_Ind0_liver</strain>
    </source>
</reference>
<dbReference type="PANTHER" id="PTHR14002">
    <property type="entry name" value="ENDOGLIN/TGF-BETA RECEPTOR TYPE III"/>
    <property type="match status" value="1"/>
</dbReference>
<dbReference type="InterPro" id="IPR048290">
    <property type="entry name" value="ZP_chr"/>
</dbReference>
<accession>A0AAW1F6T9</accession>
<dbReference type="PROSITE" id="PS51034">
    <property type="entry name" value="ZP_2"/>
    <property type="match status" value="1"/>
</dbReference>
<dbReference type="Pfam" id="PF00100">
    <property type="entry name" value="Zona_pellucida"/>
    <property type="match status" value="1"/>
</dbReference>
<sequence length="359" mass="40208">MTAESDPCEQLNCTEYEWCGKKHGVYGCFCDEDYHRPNNESFDSSISCSNSSGTMSLSRCQLFEAGFHSSALHLRDDSCKGTLQDGRLVFRFNNDDHLCGTALRSNGTHFIYENIIQGDVDPHRGLISRQRNIQLRFCCVYPLIQALSMDVGINPVESIVRKKLPIGHGHYHVRMIPYQDAGFHYPLASGRIIEMEVDQRLYVEIRTEGVDGRQISTIVDSCWATPVNVASYPVRWDLIHEECPNPADGTVELVANGISTVARFSFKMFTFNNFSSIYLHCQVHLCLLRHNNCAAHCYPGHHNRVARDVSQHAMTGISLGPLTMPLNRKARMVNPSSASGQLASLVTLLVSLLTIKTLV</sequence>
<feature type="domain" description="ZP" evidence="4">
    <location>
        <begin position="47"/>
        <end position="300"/>
    </location>
</feature>
<dbReference type="Gene3D" id="2.60.40.3210">
    <property type="entry name" value="Zona pellucida, ZP-N domain"/>
    <property type="match status" value="1"/>
</dbReference>
<organism evidence="5 6">
    <name type="scientific">Zoarces viviparus</name>
    <name type="common">Viviparous eelpout</name>
    <name type="synonym">Blennius viviparus</name>
    <dbReference type="NCBI Taxonomy" id="48416"/>
    <lineage>
        <taxon>Eukaryota</taxon>
        <taxon>Metazoa</taxon>
        <taxon>Chordata</taxon>
        <taxon>Craniata</taxon>
        <taxon>Vertebrata</taxon>
        <taxon>Euteleostomi</taxon>
        <taxon>Actinopterygii</taxon>
        <taxon>Neopterygii</taxon>
        <taxon>Teleostei</taxon>
        <taxon>Neoteleostei</taxon>
        <taxon>Acanthomorphata</taxon>
        <taxon>Eupercaria</taxon>
        <taxon>Perciformes</taxon>
        <taxon>Cottioidei</taxon>
        <taxon>Zoarcales</taxon>
        <taxon>Zoarcidae</taxon>
        <taxon>Zoarcinae</taxon>
        <taxon>Zoarces</taxon>
    </lineage>
</organism>
<dbReference type="PANTHER" id="PTHR14002:SF50">
    <property type="entry name" value="ALPHA-TECTORIN-LIKE-RELATED"/>
    <property type="match status" value="1"/>
</dbReference>
<name>A0AAW1F6T9_ZOAVI</name>
<dbReference type="Gene3D" id="2.60.40.4100">
    <property type="entry name" value="Zona pellucida, ZP-C domain"/>
    <property type="match status" value="1"/>
</dbReference>
<dbReference type="PRINTS" id="PR00023">
    <property type="entry name" value="ZPELLUCIDA"/>
</dbReference>
<dbReference type="Proteomes" id="UP001488805">
    <property type="component" value="Unassembled WGS sequence"/>
</dbReference>
<dbReference type="InterPro" id="IPR042235">
    <property type="entry name" value="ZP-C_dom"/>
</dbReference>
<evidence type="ECO:0000313" key="5">
    <source>
        <dbReference type="EMBL" id="KAK9530402.1"/>
    </source>
</evidence>
<dbReference type="AlphaFoldDB" id="A0AAW1F6T9"/>
<dbReference type="EMBL" id="JBCEZU010000100">
    <property type="protein sequence ID" value="KAK9530402.1"/>
    <property type="molecule type" value="Genomic_DNA"/>
</dbReference>
<keyword evidence="6" id="KW-1185">Reference proteome</keyword>
<dbReference type="Pfam" id="PF23344">
    <property type="entry name" value="ZP-N"/>
    <property type="match status" value="1"/>
</dbReference>
<proteinExistence type="predicted"/>
<dbReference type="InterPro" id="IPR055356">
    <property type="entry name" value="ZP-N"/>
</dbReference>